<gene>
    <name evidence="1" type="ORF">DBV15_05378</name>
</gene>
<evidence type="ECO:0000313" key="1">
    <source>
        <dbReference type="EMBL" id="TGZ32526.1"/>
    </source>
</evidence>
<keyword evidence="2" id="KW-1185">Reference proteome</keyword>
<comment type="caution">
    <text evidence="1">The sequence shown here is derived from an EMBL/GenBank/DDBJ whole genome shotgun (WGS) entry which is preliminary data.</text>
</comment>
<proteinExistence type="predicted"/>
<protein>
    <submittedName>
        <fullName evidence="1">Uncharacterized protein</fullName>
    </submittedName>
</protein>
<accession>A0A4S2JC39</accession>
<dbReference type="Proteomes" id="UP000310200">
    <property type="component" value="Unassembled WGS sequence"/>
</dbReference>
<reference evidence="1 2" key="1">
    <citation type="journal article" date="2019" name="Philos. Trans. R. Soc. Lond., B, Biol. Sci.">
        <title>Ant behaviour and brain gene expression of defending hosts depend on the ecological success of the intruding social parasite.</title>
        <authorList>
            <person name="Kaur R."/>
            <person name="Stoldt M."/>
            <person name="Jongepier E."/>
            <person name="Feldmeyer B."/>
            <person name="Menzel F."/>
            <person name="Bornberg-Bauer E."/>
            <person name="Foitzik S."/>
        </authorList>
    </citation>
    <scope>NUCLEOTIDE SEQUENCE [LARGE SCALE GENOMIC DNA]</scope>
    <source>
        <tissue evidence="1">Whole body</tissue>
    </source>
</reference>
<dbReference type="EMBL" id="QBLH01003819">
    <property type="protein sequence ID" value="TGZ32526.1"/>
    <property type="molecule type" value="Genomic_DNA"/>
</dbReference>
<sequence length="179" mass="20739">MVLRIDMLMGNERILEIFFTPQQLVVFTRLSDSVLLVQREYGANTQHLNRIERDESDDECRGDNYTSILNKEILNADGIEQYVTLELLNLIESNMSSREKLCGFSAHPSLGYPKYVPKVRGRNQIHASRYLSKKYRDKIDEWLHLIVIEINENRLYACLSSSTTTKCRAYVIDVLTMAS</sequence>
<evidence type="ECO:0000313" key="2">
    <source>
        <dbReference type="Proteomes" id="UP000310200"/>
    </source>
</evidence>
<name>A0A4S2JC39_9HYME</name>
<dbReference type="AlphaFoldDB" id="A0A4S2JC39"/>
<organism evidence="1 2">
    <name type="scientific">Temnothorax longispinosus</name>
    <dbReference type="NCBI Taxonomy" id="300112"/>
    <lineage>
        <taxon>Eukaryota</taxon>
        <taxon>Metazoa</taxon>
        <taxon>Ecdysozoa</taxon>
        <taxon>Arthropoda</taxon>
        <taxon>Hexapoda</taxon>
        <taxon>Insecta</taxon>
        <taxon>Pterygota</taxon>
        <taxon>Neoptera</taxon>
        <taxon>Endopterygota</taxon>
        <taxon>Hymenoptera</taxon>
        <taxon>Apocrita</taxon>
        <taxon>Aculeata</taxon>
        <taxon>Formicoidea</taxon>
        <taxon>Formicidae</taxon>
        <taxon>Myrmicinae</taxon>
        <taxon>Temnothorax</taxon>
    </lineage>
</organism>